<evidence type="ECO:0000256" key="1">
    <source>
        <dbReference type="SAM" id="MobiDB-lite"/>
    </source>
</evidence>
<feature type="non-terminal residue" evidence="2">
    <location>
        <position position="1"/>
    </location>
</feature>
<evidence type="ECO:0000313" key="2">
    <source>
        <dbReference type="EMBL" id="KAK2118028.1"/>
    </source>
</evidence>
<feature type="region of interest" description="Disordered" evidence="1">
    <location>
        <begin position="1"/>
        <end position="72"/>
    </location>
</feature>
<dbReference type="EMBL" id="JASSZA010000002">
    <property type="protein sequence ID" value="KAK2118028.1"/>
    <property type="molecule type" value="Genomic_DNA"/>
</dbReference>
<keyword evidence="3" id="KW-1185">Reference proteome</keyword>
<feature type="non-terminal residue" evidence="2">
    <location>
        <position position="72"/>
    </location>
</feature>
<name>A0ABQ9WB93_SAGOE</name>
<proteinExistence type="predicted"/>
<accession>A0ABQ9WB93</accession>
<dbReference type="Proteomes" id="UP001266305">
    <property type="component" value="Unassembled WGS sequence"/>
</dbReference>
<reference evidence="2 3" key="1">
    <citation type="submission" date="2023-05" db="EMBL/GenBank/DDBJ databases">
        <title>B98-5 Cell Line De Novo Hybrid Assembly: An Optical Mapping Approach.</title>
        <authorList>
            <person name="Kananen K."/>
            <person name="Auerbach J.A."/>
            <person name="Kautto E."/>
            <person name="Blachly J.S."/>
        </authorList>
    </citation>
    <scope>NUCLEOTIDE SEQUENCE [LARGE SCALE GENOMIC DNA]</scope>
    <source>
        <strain evidence="2">B95-8</strain>
        <tissue evidence="2">Cell line</tissue>
    </source>
</reference>
<comment type="caution">
    <text evidence="2">The sequence shown here is derived from an EMBL/GenBank/DDBJ whole genome shotgun (WGS) entry which is preliminary data.</text>
</comment>
<evidence type="ECO:0000313" key="3">
    <source>
        <dbReference type="Proteomes" id="UP001266305"/>
    </source>
</evidence>
<gene>
    <name evidence="2" type="ORF">P7K49_004915</name>
</gene>
<protein>
    <submittedName>
        <fullName evidence="2">Uncharacterized protein</fullName>
    </submittedName>
</protein>
<organism evidence="2 3">
    <name type="scientific">Saguinus oedipus</name>
    <name type="common">Cotton-top tamarin</name>
    <name type="synonym">Oedipomidas oedipus</name>
    <dbReference type="NCBI Taxonomy" id="9490"/>
    <lineage>
        <taxon>Eukaryota</taxon>
        <taxon>Metazoa</taxon>
        <taxon>Chordata</taxon>
        <taxon>Craniata</taxon>
        <taxon>Vertebrata</taxon>
        <taxon>Euteleostomi</taxon>
        <taxon>Mammalia</taxon>
        <taxon>Eutheria</taxon>
        <taxon>Euarchontoglires</taxon>
        <taxon>Primates</taxon>
        <taxon>Haplorrhini</taxon>
        <taxon>Platyrrhini</taxon>
        <taxon>Cebidae</taxon>
        <taxon>Callitrichinae</taxon>
        <taxon>Saguinus</taxon>
    </lineage>
</organism>
<feature type="compositionally biased region" description="Low complexity" evidence="1">
    <location>
        <begin position="31"/>
        <end position="48"/>
    </location>
</feature>
<sequence>AWLAEPPRRRGRRRPTPGRMARQALGRDRAAGAAPPGGRAGRARVPSGTTAARDRGKATRQPLRAGRPGLQR</sequence>